<reference evidence="2" key="1">
    <citation type="submission" date="2001-04" db="EMBL/GenBank/DDBJ databases">
        <title>Oryza sativa nipponbare(GA3) genomic DNA, chromosome 6, PAC clone:P0592E11.</title>
        <authorList>
            <person name="Sasaki T."/>
            <person name="Matsumoto T."/>
            <person name="Yamamoto K."/>
        </authorList>
    </citation>
    <scope>NUCLEOTIDE SEQUENCE</scope>
</reference>
<proteinExistence type="predicted"/>
<feature type="region of interest" description="Disordered" evidence="1">
    <location>
        <begin position="1"/>
        <end position="49"/>
    </location>
</feature>
<evidence type="ECO:0000313" key="3">
    <source>
        <dbReference type="EMBL" id="BAD46174.1"/>
    </source>
</evidence>
<gene>
    <name evidence="3" type="ORF">P0046H10.43</name>
    <name evidence="2" type="ORF">P0592E11.13</name>
</gene>
<name>Q652U3_ORYSJ</name>
<accession>Q652U3</accession>
<evidence type="ECO:0000313" key="4">
    <source>
        <dbReference type="Proteomes" id="UP000000763"/>
    </source>
</evidence>
<reference evidence="4" key="4">
    <citation type="journal article" date="2008" name="Nucleic Acids Res.">
        <title>The rice annotation project database (RAP-DB): 2008 update.</title>
        <authorList>
            <consortium name="The rice annotation project (RAP)"/>
        </authorList>
    </citation>
    <scope>GENOME REANNOTATION</scope>
    <source>
        <strain evidence="4">cv. Nipponbare</strain>
    </source>
</reference>
<evidence type="ECO:0000256" key="1">
    <source>
        <dbReference type="SAM" id="MobiDB-lite"/>
    </source>
</evidence>
<sequence length="150" mass="14919">MDGEEGRGGGIVKENEKGISEEIEKDGSIRKAAPPSGGPDLAAPAPSRATSAAAAAGPASLARAAPLSTVAAAFRRTSPLLSGDKPAAVEDVVPITMGLERKELAAELKVHDGGGSGRRCGRGWRWLPRRLERGGSGAVASGGGDVGAGG</sequence>
<dbReference type="AlphaFoldDB" id="Q652U3"/>
<organism evidence="3 4">
    <name type="scientific">Oryza sativa subsp. japonica</name>
    <name type="common">Rice</name>
    <dbReference type="NCBI Taxonomy" id="39947"/>
    <lineage>
        <taxon>Eukaryota</taxon>
        <taxon>Viridiplantae</taxon>
        <taxon>Streptophyta</taxon>
        <taxon>Embryophyta</taxon>
        <taxon>Tracheophyta</taxon>
        <taxon>Spermatophyta</taxon>
        <taxon>Magnoliopsida</taxon>
        <taxon>Liliopsida</taxon>
        <taxon>Poales</taxon>
        <taxon>Poaceae</taxon>
        <taxon>BOP clade</taxon>
        <taxon>Oryzoideae</taxon>
        <taxon>Oryzeae</taxon>
        <taxon>Oryzinae</taxon>
        <taxon>Oryza</taxon>
        <taxon>Oryza sativa</taxon>
    </lineage>
</organism>
<feature type="compositionally biased region" description="Basic and acidic residues" evidence="1">
    <location>
        <begin position="1"/>
        <end position="29"/>
    </location>
</feature>
<dbReference type="Proteomes" id="UP000000763">
    <property type="component" value="Chromosome 6"/>
</dbReference>
<dbReference type="EMBL" id="AP005518">
    <property type="protein sequence ID" value="BAD46174.1"/>
    <property type="molecule type" value="Genomic_DNA"/>
</dbReference>
<reference evidence="3" key="2">
    <citation type="submission" date="2002-07" db="EMBL/GenBank/DDBJ databases">
        <title>Oryza sativa nipponbare(GA3) genomic DNA, chromosome 6, PAC clone:P0046H10.</title>
        <authorList>
            <person name="Sasaki T."/>
            <person name="Matsumoto T."/>
            <person name="Katayose Y."/>
        </authorList>
    </citation>
    <scope>NUCLEOTIDE SEQUENCE</scope>
</reference>
<evidence type="ECO:0000313" key="2">
    <source>
        <dbReference type="EMBL" id="BAD45233.1"/>
    </source>
</evidence>
<dbReference type="EMBL" id="AP003490">
    <property type="protein sequence ID" value="BAD45233.1"/>
    <property type="molecule type" value="Genomic_DNA"/>
</dbReference>
<protein>
    <submittedName>
        <fullName evidence="3">Uncharacterized protein</fullName>
    </submittedName>
</protein>
<reference evidence="4" key="3">
    <citation type="journal article" date="2005" name="Nature">
        <title>The map-based sequence of the rice genome.</title>
        <authorList>
            <consortium name="International rice genome sequencing project (IRGSP)"/>
            <person name="Matsumoto T."/>
            <person name="Wu J."/>
            <person name="Kanamori H."/>
            <person name="Katayose Y."/>
            <person name="Fujisawa M."/>
            <person name="Namiki N."/>
            <person name="Mizuno H."/>
            <person name="Yamamoto K."/>
            <person name="Antonio B.A."/>
            <person name="Baba T."/>
            <person name="Sakata K."/>
            <person name="Nagamura Y."/>
            <person name="Aoki H."/>
            <person name="Arikawa K."/>
            <person name="Arita K."/>
            <person name="Bito T."/>
            <person name="Chiden Y."/>
            <person name="Fujitsuka N."/>
            <person name="Fukunaka R."/>
            <person name="Hamada M."/>
            <person name="Harada C."/>
            <person name="Hayashi A."/>
            <person name="Hijishita S."/>
            <person name="Honda M."/>
            <person name="Hosokawa S."/>
            <person name="Ichikawa Y."/>
            <person name="Idonuma A."/>
            <person name="Iijima M."/>
            <person name="Ikeda M."/>
            <person name="Ikeno M."/>
            <person name="Ito K."/>
            <person name="Ito S."/>
            <person name="Ito T."/>
            <person name="Ito Y."/>
            <person name="Ito Y."/>
            <person name="Iwabuchi A."/>
            <person name="Kamiya K."/>
            <person name="Karasawa W."/>
            <person name="Kurita K."/>
            <person name="Katagiri S."/>
            <person name="Kikuta A."/>
            <person name="Kobayashi H."/>
            <person name="Kobayashi N."/>
            <person name="Machita K."/>
            <person name="Maehara T."/>
            <person name="Masukawa M."/>
            <person name="Mizubayashi T."/>
            <person name="Mukai Y."/>
            <person name="Nagasaki H."/>
            <person name="Nagata Y."/>
            <person name="Naito S."/>
            <person name="Nakashima M."/>
            <person name="Nakama Y."/>
            <person name="Nakamichi Y."/>
            <person name="Nakamura M."/>
            <person name="Meguro A."/>
            <person name="Negishi M."/>
            <person name="Ohta I."/>
            <person name="Ohta T."/>
            <person name="Okamoto M."/>
            <person name="Ono N."/>
            <person name="Saji S."/>
            <person name="Sakaguchi M."/>
            <person name="Sakai K."/>
            <person name="Shibata M."/>
            <person name="Shimokawa T."/>
            <person name="Song J."/>
            <person name="Takazaki Y."/>
            <person name="Terasawa K."/>
            <person name="Tsugane M."/>
            <person name="Tsuji K."/>
            <person name="Ueda S."/>
            <person name="Waki K."/>
            <person name="Yamagata H."/>
            <person name="Yamamoto M."/>
            <person name="Yamamoto S."/>
            <person name="Yamane H."/>
            <person name="Yoshiki S."/>
            <person name="Yoshihara R."/>
            <person name="Yukawa K."/>
            <person name="Zhong H."/>
            <person name="Yano M."/>
            <person name="Yuan Q."/>
            <person name="Ouyang S."/>
            <person name="Liu J."/>
            <person name="Jones K.M."/>
            <person name="Gansberger K."/>
            <person name="Moffat K."/>
            <person name="Hill J."/>
            <person name="Bera J."/>
            <person name="Fadrosh D."/>
            <person name="Jin S."/>
            <person name="Johri S."/>
            <person name="Kim M."/>
            <person name="Overton L."/>
            <person name="Reardon M."/>
            <person name="Tsitrin T."/>
            <person name="Vuong H."/>
            <person name="Weaver B."/>
            <person name="Ciecko A."/>
            <person name="Tallon L."/>
            <person name="Jackson J."/>
            <person name="Pai G."/>
            <person name="Aken S.V."/>
            <person name="Utterback T."/>
            <person name="Reidmuller S."/>
            <person name="Feldblyum T."/>
            <person name="Hsiao J."/>
            <person name="Zismann V."/>
            <person name="Iobst S."/>
            <person name="de Vazeille A.R."/>
            <person name="Buell C.R."/>
            <person name="Ying K."/>
            <person name="Li Y."/>
            <person name="Lu T."/>
            <person name="Huang Y."/>
            <person name="Zhao Q."/>
            <person name="Feng Q."/>
            <person name="Zhang L."/>
            <person name="Zhu J."/>
            <person name="Weng Q."/>
            <person name="Mu J."/>
            <person name="Lu Y."/>
            <person name="Fan D."/>
            <person name="Liu Y."/>
            <person name="Guan J."/>
            <person name="Zhang Y."/>
            <person name="Yu S."/>
            <person name="Liu X."/>
            <person name="Zhang Y."/>
            <person name="Hong G."/>
            <person name="Han B."/>
            <person name="Choisne N."/>
            <person name="Demange N."/>
            <person name="Orjeda G."/>
            <person name="Samain S."/>
            <person name="Cattolico L."/>
            <person name="Pelletier E."/>
            <person name="Couloux A."/>
            <person name="Segurens B."/>
            <person name="Wincker P."/>
            <person name="D'Hont A."/>
            <person name="Scarpelli C."/>
            <person name="Weissenbach J."/>
            <person name="Salanoubat M."/>
            <person name="Quetier F."/>
            <person name="Yu Y."/>
            <person name="Kim H.R."/>
            <person name="Rambo T."/>
            <person name="Currie J."/>
            <person name="Collura K."/>
            <person name="Luo M."/>
            <person name="Yang T."/>
            <person name="Ammiraju J.S.S."/>
            <person name="Engler F."/>
            <person name="Soderlund C."/>
            <person name="Wing R.A."/>
            <person name="Palmer L.E."/>
            <person name="de la Bastide M."/>
            <person name="Spiegel L."/>
            <person name="Nascimento L."/>
            <person name="Zutavern T."/>
            <person name="O'Shaughnessy A."/>
            <person name="Dike S."/>
            <person name="Dedhia N."/>
            <person name="Preston R."/>
            <person name="Balija V."/>
            <person name="McCombie W.R."/>
            <person name="Chow T."/>
            <person name="Chen H."/>
            <person name="Chung M."/>
            <person name="Chen C."/>
            <person name="Shaw J."/>
            <person name="Wu H."/>
            <person name="Hsiao K."/>
            <person name="Chao Y."/>
            <person name="Chu M."/>
            <person name="Cheng C."/>
            <person name="Hour A."/>
            <person name="Lee P."/>
            <person name="Lin S."/>
            <person name="Lin Y."/>
            <person name="Liou J."/>
            <person name="Liu S."/>
            <person name="Hsing Y."/>
            <person name="Raghuvanshi S."/>
            <person name="Mohanty A."/>
            <person name="Bharti A.K."/>
            <person name="Gaur A."/>
            <person name="Gupta V."/>
            <person name="Kumar D."/>
            <person name="Ravi V."/>
            <person name="Vij S."/>
            <person name="Kapur A."/>
            <person name="Khurana P."/>
            <person name="Khurana P."/>
            <person name="Khurana J.P."/>
            <person name="Tyagi A.K."/>
            <person name="Gaikwad K."/>
            <person name="Singh A."/>
            <person name="Dalal V."/>
            <person name="Srivastava S."/>
            <person name="Dixit A."/>
            <person name="Pal A.K."/>
            <person name="Ghazi I.A."/>
            <person name="Yadav M."/>
            <person name="Pandit A."/>
            <person name="Bhargava A."/>
            <person name="Sureshbabu K."/>
            <person name="Batra K."/>
            <person name="Sharma T.R."/>
            <person name="Mohapatra T."/>
            <person name="Singh N.K."/>
            <person name="Messing J."/>
            <person name="Nelson A.B."/>
            <person name="Fuks G."/>
            <person name="Kavchok S."/>
            <person name="Keizer G."/>
            <person name="Linton E."/>
            <person name="Llaca V."/>
            <person name="Song R."/>
            <person name="Tanyolac B."/>
            <person name="Young S."/>
            <person name="Ho-Il K."/>
            <person name="Hahn J.H."/>
            <person name="Sangsakoo G."/>
            <person name="Vanavichit A."/>
            <person name="de Mattos Luiz.A.T."/>
            <person name="Zimmer P.D."/>
            <person name="Malone G."/>
            <person name="Dellagostin O."/>
            <person name="de Oliveira A.C."/>
            <person name="Bevan M."/>
            <person name="Bancroft I."/>
            <person name="Minx P."/>
            <person name="Cordum H."/>
            <person name="Wilson R."/>
            <person name="Cheng Z."/>
            <person name="Jin W."/>
            <person name="Jiang J."/>
            <person name="Leong S.A."/>
            <person name="Iwama H."/>
            <person name="Gojobori T."/>
            <person name="Itoh T."/>
            <person name="Niimura Y."/>
            <person name="Fujii Y."/>
            <person name="Habara T."/>
            <person name="Sakai H."/>
            <person name="Sato Y."/>
            <person name="Wilson G."/>
            <person name="Kumar K."/>
            <person name="McCouch S."/>
            <person name="Juretic N."/>
            <person name="Hoen D."/>
            <person name="Wright S."/>
            <person name="Bruskiewich R."/>
            <person name="Bureau T."/>
            <person name="Miyao A."/>
            <person name="Hirochika H."/>
            <person name="Nishikawa T."/>
            <person name="Kadowaki K."/>
            <person name="Sugiura M."/>
            <person name="Burr B."/>
            <person name="Sasaki T."/>
        </authorList>
    </citation>
    <scope>NUCLEOTIDE SEQUENCE [LARGE SCALE GENOMIC DNA]</scope>
    <source>
        <strain evidence="4">cv. Nipponbare</strain>
    </source>
</reference>